<dbReference type="FunCoup" id="H3ABT0">
    <property type="interactions" value="35"/>
</dbReference>
<evidence type="ECO:0000313" key="2">
    <source>
        <dbReference type="Proteomes" id="UP000008672"/>
    </source>
</evidence>
<reference evidence="1" key="2">
    <citation type="submission" date="2025-08" db="UniProtKB">
        <authorList>
            <consortium name="Ensembl"/>
        </authorList>
    </citation>
    <scope>IDENTIFICATION</scope>
</reference>
<dbReference type="PANTHER" id="PTHR37153:SF1">
    <property type="entry name" value="HYPOTHETICAL LOC292874"/>
    <property type="match status" value="1"/>
</dbReference>
<dbReference type="InParanoid" id="H3ABT0"/>
<organism evidence="1 2">
    <name type="scientific">Latimeria chalumnae</name>
    <name type="common">Coelacanth</name>
    <dbReference type="NCBI Taxonomy" id="7897"/>
    <lineage>
        <taxon>Eukaryota</taxon>
        <taxon>Metazoa</taxon>
        <taxon>Chordata</taxon>
        <taxon>Craniata</taxon>
        <taxon>Vertebrata</taxon>
        <taxon>Euteleostomi</taxon>
        <taxon>Coelacanthiformes</taxon>
        <taxon>Coelacanthidae</taxon>
        <taxon>Latimeria</taxon>
    </lineage>
</organism>
<reference evidence="2" key="1">
    <citation type="submission" date="2011-08" db="EMBL/GenBank/DDBJ databases">
        <title>The draft genome of Latimeria chalumnae.</title>
        <authorList>
            <person name="Di Palma F."/>
            <person name="Alfoldi J."/>
            <person name="Johnson J."/>
            <person name="Berlin A."/>
            <person name="Gnerre S."/>
            <person name="Jaffe D."/>
            <person name="MacCallum I."/>
            <person name="Young S."/>
            <person name="Walker B.J."/>
            <person name="Lander E."/>
            <person name="Lindblad-Toh K."/>
        </authorList>
    </citation>
    <scope>NUCLEOTIDE SEQUENCE [LARGE SCALE GENOMIC DNA]</scope>
    <source>
        <strain evidence="2">Wild caught</strain>
    </source>
</reference>
<proteinExistence type="predicted"/>
<dbReference type="GeneTree" id="ENSGT00940000164677"/>
<dbReference type="Pfam" id="PF15876">
    <property type="entry name" value="DUF4732"/>
    <property type="match status" value="1"/>
</dbReference>
<dbReference type="eggNOG" id="ENOG502S8P9">
    <property type="taxonomic scope" value="Eukaryota"/>
</dbReference>
<reference evidence="1" key="3">
    <citation type="submission" date="2025-09" db="UniProtKB">
        <authorList>
            <consortium name="Ensembl"/>
        </authorList>
    </citation>
    <scope>IDENTIFICATION</scope>
</reference>
<dbReference type="Proteomes" id="UP000008672">
    <property type="component" value="Unassembled WGS sequence"/>
</dbReference>
<dbReference type="Ensembl" id="ENSLACT00000007160.1">
    <property type="protein sequence ID" value="ENSLACP00000007101.1"/>
    <property type="gene ID" value="ENSLACG00000006300.1"/>
</dbReference>
<sequence length="154" mass="17909">KRHLKQIISEYEALDLEMPSIRKFQNPPPPRPLTLCMECPPEKDYTHLDLYWALEKVIPGSFDDGWIQSLQFENMNVICGSSGRKNRWLITVTNFKTRNFLLTTGLEVGGSSNENYGLRRYDDVVMEDYKLHLRRALARKKILDTLSQSVDANF</sequence>
<dbReference type="InterPro" id="IPR031746">
    <property type="entry name" value="DUF4732"/>
</dbReference>
<protein>
    <submittedName>
        <fullName evidence="1">Uncharacterized protein</fullName>
    </submittedName>
</protein>
<dbReference type="HOGENOM" id="CLU_1535882_0_0_1"/>
<dbReference type="OMA" id="NPPEKEM"/>
<dbReference type="PANTHER" id="PTHR37153">
    <property type="entry name" value="CHROMOSOME 19 C19ORF81 HOMOLOG"/>
    <property type="match status" value="1"/>
</dbReference>
<dbReference type="EMBL" id="AFYH01030309">
    <property type="status" value="NOT_ANNOTATED_CDS"/>
    <property type="molecule type" value="Genomic_DNA"/>
</dbReference>
<dbReference type="AlphaFoldDB" id="H3ABT0"/>
<keyword evidence="2" id="KW-1185">Reference proteome</keyword>
<name>H3ABT0_LATCH</name>
<evidence type="ECO:0000313" key="1">
    <source>
        <dbReference type="Ensembl" id="ENSLACP00000007101.1"/>
    </source>
</evidence>
<accession>H3ABT0</accession>